<feature type="transmembrane region" description="Helical" evidence="1">
    <location>
        <begin position="206"/>
        <end position="227"/>
    </location>
</feature>
<protein>
    <recommendedName>
        <fullName evidence="2">Thioredoxin-like fold domain-containing protein</fullName>
    </recommendedName>
</protein>
<dbReference type="Gene3D" id="1.20.1440.130">
    <property type="entry name" value="VKOR domain"/>
    <property type="match status" value="1"/>
</dbReference>
<reference evidence="3 4" key="1">
    <citation type="submission" date="2018-05" db="EMBL/GenBank/DDBJ databases">
        <title>Complete genome sequence of Flagellimonas aquimarina ECD12 isolated from seaweed Ecklonia cava.</title>
        <authorList>
            <person name="Choi S."/>
            <person name="Seong C."/>
        </authorList>
    </citation>
    <scope>NUCLEOTIDE SEQUENCE [LARGE SCALE GENOMIC DNA]</scope>
    <source>
        <strain evidence="3 4">ECD12</strain>
    </source>
</reference>
<name>A0A316L337_9FLAO</name>
<dbReference type="InterPro" id="IPR038354">
    <property type="entry name" value="VKOR_sf"/>
</dbReference>
<keyword evidence="4" id="KW-1185">Reference proteome</keyword>
<dbReference type="InterPro" id="IPR036249">
    <property type="entry name" value="Thioredoxin-like_sf"/>
</dbReference>
<dbReference type="OrthoDB" id="1100563at2"/>
<evidence type="ECO:0000313" key="3">
    <source>
        <dbReference type="EMBL" id="PWL40246.1"/>
    </source>
</evidence>
<keyword evidence="1" id="KW-0812">Transmembrane</keyword>
<dbReference type="CDD" id="cd12921">
    <property type="entry name" value="VKOR_4"/>
    <property type="match status" value="1"/>
</dbReference>
<keyword evidence="1" id="KW-0472">Membrane</keyword>
<dbReference type="CDD" id="cd02972">
    <property type="entry name" value="DsbA_family"/>
    <property type="match status" value="1"/>
</dbReference>
<dbReference type="EMBL" id="QGEG01000001">
    <property type="protein sequence ID" value="PWL40246.1"/>
    <property type="molecule type" value="Genomic_DNA"/>
</dbReference>
<feature type="domain" description="Thioredoxin-like fold" evidence="2">
    <location>
        <begin position="367"/>
        <end position="520"/>
    </location>
</feature>
<gene>
    <name evidence="3" type="ORF">DKG77_05330</name>
</gene>
<dbReference type="AlphaFoldDB" id="A0A316L337"/>
<accession>A0A316L337</accession>
<dbReference type="InterPro" id="IPR012336">
    <property type="entry name" value="Thioredoxin-like_fold"/>
</dbReference>
<feature type="transmembrane region" description="Helical" evidence="1">
    <location>
        <begin position="269"/>
        <end position="289"/>
    </location>
</feature>
<comment type="caution">
    <text evidence="3">The sequence shown here is derived from an EMBL/GenBank/DDBJ whole genome shotgun (WGS) entry which is preliminary data.</text>
</comment>
<dbReference type="Pfam" id="PF13462">
    <property type="entry name" value="Thioredoxin_4"/>
    <property type="match status" value="1"/>
</dbReference>
<dbReference type="RefSeq" id="WP_109660893.1">
    <property type="nucleotide sequence ID" value="NZ_QGEG01000001.1"/>
</dbReference>
<feature type="transmembrane region" description="Helical" evidence="1">
    <location>
        <begin position="239"/>
        <end position="257"/>
    </location>
</feature>
<feature type="transmembrane region" description="Helical" evidence="1">
    <location>
        <begin position="301"/>
        <end position="322"/>
    </location>
</feature>
<sequence length="552" mass="63305">MEFYEIAYDFLKTAKVAISKNYLRERLESHSHYPSLNSFTDLLDELGVENSAIRIEQKKRWKELNLPILVHTLSKNGIQDFQVIKKTSEVVSEKDFLDSWTGIVLLIGNNKKIVHDEHDKQKFKEGLQVKTTYVVFGILVFLLLINQVYSFDPAFFTHFLLALAGLITSGVIIAYDLGVKTNVSEMFCSTESSGCSAVLNSRLGKFGSGIGLADIAAIFFGGLVFYLSFSGGFNIEVNMLFLGIIQSLAFLFTFLSLGYQWRLGSWCKLCLLTTLIIWLQTINLSFFIYNSPSFFSFDSFVLVRPSILFAICLGIAASWMILKPILISSKRGLSQKIRIRKWRQDPHWFDALLPLHKQVDDRIWNREIYYGNPSGVLQFLILSSPFCEYCAKAHKELEQILAEHPEDIGVRTRLLAQSSNTPSDDYNAVFKILNVYEELVWSKGLNHESNKMKQIVDDWYADQNPSTWLEKYDLKVTHDDVVEEIMAKTREWKDNMKISNVPAFFINGHEMPNPHTFKDLFLFVSDYIEILKSKATESQFKLSRHAKSLPDT</sequence>
<evidence type="ECO:0000259" key="2">
    <source>
        <dbReference type="Pfam" id="PF13462"/>
    </source>
</evidence>
<dbReference type="Gene3D" id="3.40.30.10">
    <property type="entry name" value="Glutaredoxin"/>
    <property type="match status" value="1"/>
</dbReference>
<dbReference type="SUPFAM" id="SSF52833">
    <property type="entry name" value="Thioredoxin-like"/>
    <property type="match status" value="1"/>
</dbReference>
<evidence type="ECO:0000313" key="4">
    <source>
        <dbReference type="Proteomes" id="UP000245762"/>
    </source>
</evidence>
<organism evidence="3 4">
    <name type="scientific">Flagellimonas aquimarina</name>
    <dbReference type="NCBI Taxonomy" id="2201895"/>
    <lineage>
        <taxon>Bacteria</taxon>
        <taxon>Pseudomonadati</taxon>
        <taxon>Bacteroidota</taxon>
        <taxon>Flavobacteriia</taxon>
        <taxon>Flavobacteriales</taxon>
        <taxon>Flavobacteriaceae</taxon>
        <taxon>Flagellimonas</taxon>
    </lineage>
</organism>
<dbReference type="Proteomes" id="UP000245762">
    <property type="component" value="Unassembled WGS sequence"/>
</dbReference>
<dbReference type="Gene3D" id="3.90.70.10">
    <property type="entry name" value="Cysteine proteinases"/>
    <property type="match status" value="1"/>
</dbReference>
<feature type="transmembrane region" description="Helical" evidence="1">
    <location>
        <begin position="131"/>
        <end position="149"/>
    </location>
</feature>
<evidence type="ECO:0000256" key="1">
    <source>
        <dbReference type="SAM" id="Phobius"/>
    </source>
</evidence>
<keyword evidence="1" id="KW-1133">Transmembrane helix</keyword>
<feature type="transmembrane region" description="Helical" evidence="1">
    <location>
        <begin position="155"/>
        <end position="177"/>
    </location>
</feature>
<proteinExistence type="predicted"/>